<dbReference type="InterPro" id="IPR011421">
    <property type="entry name" value="BCNT-C"/>
</dbReference>
<evidence type="ECO:0000256" key="2">
    <source>
        <dbReference type="ARBA" id="ARBA00019138"/>
    </source>
</evidence>
<feature type="region of interest" description="Disordered" evidence="3">
    <location>
        <begin position="202"/>
        <end position="268"/>
    </location>
</feature>
<protein>
    <recommendedName>
        <fullName evidence="2">SWR1-complex protein 5</fullName>
    </recommendedName>
</protein>
<feature type="domain" description="BCNT-C" evidence="4">
    <location>
        <begin position="270"/>
        <end position="348"/>
    </location>
</feature>
<comment type="similarity">
    <text evidence="1">Belongs to the SWC5 family.</text>
</comment>
<feature type="region of interest" description="Disordered" evidence="3">
    <location>
        <begin position="1"/>
        <end position="112"/>
    </location>
</feature>
<dbReference type="PROSITE" id="PS51279">
    <property type="entry name" value="BCNT_C"/>
    <property type="match status" value="1"/>
</dbReference>
<name>A0A6A6Q2H4_9PEZI</name>
<evidence type="ECO:0000256" key="3">
    <source>
        <dbReference type="SAM" id="MobiDB-lite"/>
    </source>
</evidence>
<feature type="compositionally biased region" description="Low complexity" evidence="3">
    <location>
        <begin position="46"/>
        <end position="55"/>
    </location>
</feature>
<dbReference type="PANTHER" id="PTHR48407">
    <property type="entry name" value="CRANIOFACIAL DEVELOPMENT PROTEIN 1"/>
    <property type="match status" value="1"/>
</dbReference>
<dbReference type="AlphaFoldDB" id="A0A6A6Q2H4"/>
<evidence type="ECO:0000256" key="1">
    <source>
        <dbReference type="ARBA" id="ARBA00010465"/>
    </source>
</evidence>
<dbReference type="OrthoDB" id="445677at2759"/>
<dbReference type="GO" id="GO:0000812">
    <property type="term" value="C:Swr1 complex"/>
    <property type="evidence" value="ECO:0007669"/>
    <property type="project" value="TreeGrafter"/>
</dbReference>
<dbReference type="EMBL" id="MU001633">
    <property type="protein sequence ID" value="KAF2485617.1"/>
    <property type="molecule type" value="Genomic_DNA"/>
</dbReference>
<evidence type="ECO:0000313" key="5">
    <source>
        <dbReference type="EMBL" id="KAF2485617.1"/>
    </source>
</evidence>
<organism evidence="5 6">
    <name type="scientific">Neohortaea acidophila</name>
    <dbReference type="NCBI Taxonomy" id="245834"/>
    <lineage>
        <taxon>Eukaryota</taxon>
        <taxon>Fungi</taxon>
        <taxon>Dikarya</taxon>
        <taxon>Ascomycota</taxon>
        <taxon>Pezizomycotina</taxon>
        <taxon>Dothideomycetes</taxon>
        <taxon>Dothideomycetidae</taxon>
        <taxon>Mycosphaerellales</taxon>
        <taxon>Teratosphaeriaceae</taxon>
        <taxon>Neohortaea</taxon>
    </lineage>
</organism>
<proteinExistence type="inferred from homology"/>
<sequence>MAHQIEDVEMSEEEEYDENADEDFNPEATREGEDASSSSEDEDDAATAAASTAAKRTPKSKKRKTPADTVDAELDSGDEATIQEQRKKKRKKDAAQRDVEAGDSGGEGGFVRTRAQRLAETIERKQRKRVTVGEVTIDVQKMWEELCGLPVGRATLASSGVGTEEVDGGEEQNKENQPQQREGDEEMITIVRRIEYAGEVTEVQEQVPKSSKEAQRYLAEHPGADPSYRPPDKSGIQRPLKRPSMFEPNPTANIKGVPRDRLRPRAPSRLDVLMAEKRAEEEARKKAEKMTTVQKSALDWRGFVDQQGLREELDEYGKSKRGFLAREEFLDRAQMARDFAAREARLKA</sequence>
<evidence type="ECO:0000259" key="4">
    <source>
        <dbReference type="PROSITE" id="PS51279"/>
    </source>
</evidence>
<reference evidence="5" key="1">
    <citation type="journal article" date="2020" name="Stud. Mycol.">
        <title>101 Dothideomycetes genomes: a test case for predicting lifestyles and emergence of pathogens.</title>
        <authorList>
            <person name="Haridas S."/>
            <person name="Albert R."/>
            <person name="Binder M."/>
            <person name="Bloem J."/>
            <person name="Labutti K."/>
            <person name="Salamov A."/>
            <person name="Andreopoulos B."/>
            <person name="Baker S."/>
            <person name="Barry K."/>
            <person name="Bills G."/>
            <person name="Bluhm B."/>
            <person name="Cannon C."/>
            <person name="Castanera R."/>
            <person name="Culley D."/>
            <person name="Daum C."/>
            <person name="Ezra D."/>
            <person name="Gonzalez J."/>
            <person name="Henrissat B."/>
            <person name="Kuo A."/>
            <person name="Liang C."/>
            <person name="Lipzen A."/>
            <person name="Lutzoni F."/>
            <person name="Magnuson J."/>
            <person name="Mondo S."/>
            <person name="Nolan M."/>
            <person name="Ohm R."/>
            <person name="Pangilinan J."/>
            <person name="Park H.-J."/>
            <person name="Ramirez L."/>
            <person name="Alfaro M."/>
            <person name="Sun H."/>
            <person name="Tritt A."/>
            <person name="Yoshinaga Y."/>
            <person name="Zwiers L.-H."/>
            <person name="Turgeon B."/>
            <person name="Goodwin S."/>
            <person name="Spatafora J."/>
            <person name="Crous P."/>
            <person name="Grigoriev I."/>
        </authorList>
    </citation>
    <scope>NUCLEOTIDE SEQUENCE</scope>
    <source>
        <strain evidence="5">CBS 113389</strain>
    </source>
</reference>
<feature type="compositionally biased region" description="Acidic residues" evidence="3">
    <location>
        <begin position="7"/>
        <end position="25"/>
    </location>
</feature>
<keyword evidence="6" id="KW-1185">Reference proteome</keyword>
<dbReference type="PANTHER" id="PTHR48407:SF1">
    <property type="entry name" value="CRANIOFACIAL DEVELOPMENT PROTEIN 1"/>
    <property type="match status" value="1"/>
</dbReference>
<accession>A0A6A6Q2H4</accession>
<evidence type="ECO:0000313" key="6">
    <source>
        <dbReference type="Proteomes" id="UP000799767"/>
    </source>
</evidence>
<feature type="region of interest" description="Disordered" evidence="3">
    <location>
        <begin position="158"/>
        <end position="185"/>
    </location>
</feature>
<gene>
    <name evidence="5" type="ORF">BDY17DRAFT_293968</name>
</gene>
<feature type="compositionally biased region" description="Basic and acidic residues" evidence="3">
    <location>
        <begin position="210"/>
        <end position="223"/>
    </location>
</feature>
<dbReference type="RefSeq" id="XP_033592186.1">
    <property type="nucleotide sequence ID" value="XM_033733065.1"/>
</dbReference>
<dbReference type="Pfam" id="PF07572">
    <property type="entry name" value="BCNT"/>
    <property type="match status" value="1"/>
</dbReference>
<dbReference type="Proteomes" id="UP000799767">
    <property type="component" value="Unassembled WGS sequence"/>
</dbReference>
<dbReference type="GeneID" id="54474067"/>
<dbReference type="InterPro" id="IPR027124">
    <property type="entry name" value="Swc5/CFDP1/2"/>
</dbReference>